<dbReference type="GO" id="GO:0016788">
    <property type="term" value="F:hydrolase activity, acting on ester bonds"/>
    <property type="evidence" value="ECO:0007669"/>
    <property type="project" value="InterPro"/>
</dbReference>
<dbReference type="AlphaFoldDB" id="D8SXA2"/>
<name>D8SXA2_SELML</name>
<dbReference type="InterPro" id="IPR001087">
    <property type="entry name" value="GDSL"/>
</dbReference>
<reference evidence="3 4" key="1">
    <citation type="journal article" date="2011" name="Science">
        <title>The Selaginella genome identifies genetic changes associated with the evolution of vascular plants.</title>
        <authorList>
            <person name="Banks J.A."/>
            <person name="Nishiyama T."/>
            <person name="Hasebe M."/>
            <person name="Bowman J.L."/>
            <person name="Gribskov M."/>
            <person name="dePamphilis C."/>
            <person name="Albert V.A."/>
            <person name="Aono N."/>
            <person name="Aoyama T."/>
            <person name="Ambrose B.A."/>
            <person name="Ashton N.W."/>
            <person name="Axtell M.J."/>
            <person name="Barker E."/>
            <person name="Barker M.S."/>
            <person name="Bennetzen J.L."/>
            <person name="Bonawitz N.D."/>
            <person name="Chapple C."/>
            <person name="Cheng C."/>
            <person name="Correa L.G."/>
            <person name="Dacre M."/>
            <person name="DeBarry J."/>
            <person name="Dreyer I."/>
            <person name="Elias M."/>
            <person name="Engstrom E.M."/>
            <person name="Estelle M."/>
            <person name="Feng L."/>
            <person name="Finet C."/>
            <person name="Floyd S.K."/>
            <person name="Frommer W.B."/>
            <person name="Fujita T."/>
            <person name="Gramzow L."/>
            <person name="Gutensohn M."/>
            <person name="Harholt J."/>
            <person name="Hattori M."/>
            <person name="Heyl A."/>
            <person name="Hirai T."/>
            <person name="Hiwatashi Y."/>
            <person name="Ishikawa M."/>
            <person name="Iwata M."/>
            <person name="Karol K.G."/>
            <person name="Koehler B."/>
            <person name="Kolukisaoglu U."/>
            <person name="Kubo M."/>
            <person name="Kurata T."/>
            <person name="Lalonde S."/>
            <person name="Li K."/>
            <person name="Li Y."/>
            <person name="Litt A."/>
            <person name="Lyons E."/>
            <person name="Manning G."/>
            <person name="Maruyama T."/>
            <person name="Michael T.P."/>
            <person name="Mikami K."/>
            <person name="Miyazaki S."/>
            <person name="Morinaga S."/>
            <person name="Murata T."/>
            <person name="Mueller-Roeber B."/>
            <person name="Nelson D.R."/>
            <person name="Obara M."/>
            <person name="Oguri Y."/>
            <person name="Olmstead R.G."/>
            <person name="Onodera N."/>
            <person name="Petersen B.L."/>
            <person name="Pils B."/>
            <person name="Prigge M."/>
            <person name="Rensing S.A."/>
            <person name="Riano-Pachon D.M."/>
            <person name="Roberts A.W."/>
            <person name="Sato Y."/>
            <person name="Scheller H.V."/>
            <person name="Schulz B."/>
            <person name="Schulz C."/>
            <person name="Shakirov E.V."/>
            <person name="Shibagaki N."/>
            <person name="Shinohara N."/>
            <person name="Shippen D.E."/>
            <person name="Soerensen I."/>
            <person name="Sotooka R."/>
            <person name="Sugimoto N."/>
            <person name="Sugita M."/>
            <person name="Sumikawa N."/>
            <person name="Tanurdzic M."/>
            <person name="Theissen G."/>
            <person name="Ulvskov P."/>
            <person name="Wakazuki S."/>
            <person name="Weng J.K."/>
            <person name="Willats W.W."/>
            <person name="Wipf D."/>
            <person name="Wolf P.G."/>
            <person name="Yang L."/>
            <person name="Zimmer A.D."/>
            <person name="Zhu Q."/>
            <person name="Mitros T."/>
            <person name="Hellsten U."/>
            <person name="Loque D."/>
            <person name="Otillar R."/>
            <person name="Salamov A."/>
            <person name="Schmutz J."/>
            <person name="Shapiro H."/>
            <person name="Lindquist E."/>
            <person name="Lucas S."/>
            <person name="Rokhsar D."/>
            <person name="Grigoriev I.V."/>
        </authorList>
    </citation>
    <scope>NUCLEOTIDE SEQUENCE [LARGE SCALE GENOMIC DNA]</scope>
</reference>
<comment type="similarity">
    <text evidence="1">Belongs to the 'GDSL' lipolytic enzyme family.</text>
</comment>
<evidence type="ECO:0000313" key="4">
    <source>
        <dbReference type="Proteomes" id="UP000001514"/>
    </source>
</evidence>
<sequence>MSIVAVLVIAELFAPGLGFQCPKAMFWFEDSIVDTENVQAAAPFISAAEYKPYGMTFFSKPSKRYSDGRVVVDFFAEAFEYDRFLDPILQSINLNYANGVNFTVSGATALNTTLEVPLYLLVQIDQFLRFKQDAYDSRHGKGMQKLVLYYHHLKTALYVVGISTNDLLNSYLLKHRSPENVTVVVVPYVVRAIFHAL</sequence>
<dbReference type="PANTHER" id="PTHR22835">
    <property type="entry name" value="ZINC FINGER FYVE DOMAIN CONTAINING PROTEIN"/>
    <property type="match status" value="1"/>
</dbReference>
<dbReference type="Gramene" id="EFJ10999">
    <property type="protein sequence ID" value="EFJ10999"/>
    <property type="gene ID" value="SELMODRAFT_426724"/>
</dbReference>
<dbReference type="Gene3D" id="3.40.50.1110">
    <property type="entry name" value="SGNH hydrolase"/>
    <property type="match status" value="1"/>
</dbReference>
<dbReference type="EMBL" id="GL377650">
    <property type="protein sequence ID" value="EFJ10999.1"/>
    <property type="molecule type" value="Genomic_DNA"/>
</dbReference>
<dbReference type="InParanoid" id="D8SXA2"/>
<dbReference type="Proteomes" id="UP000001514">
    <property type="component" value="Unassembled WGS sequence"/>
</dbReference>
<keyword evidence="2" id="KW-0732">Signal</keyword>
<feature type="signal peptide" evidence="2">
    <location>
        <begin position="1"/>
        <end position="18"/>
    </location>
</feature>
<dbReference type="eggNOG" id="ENOG502R6G0">
    <property type="taxonomic scope" value="Eukaryota"/>
</dbReference>
<evidence type="ECO:0000256" key="2">
    <source>
        <dbReference type="SAM" id="SignalP"/>
    </source>
</evidence>
<evidence type="ECO:0000256" key="1">
    <source>
        <dbReference type="ARBA" id="ARBA00008668"/>
    </source>
</evidence>
<dbReference type="Pfam" id="PF00657">
    <property type="entry name" value="Lipase_GDSL"/>
    <property type="match status" value="1"/>
</dbReference>
<dbReference type="HOGENOM" id="CLU_1386274_0_0_1"/>
<dbReference type="InterPro" id="IPR036514">
    <property type="entry name" value="SGNH_hydro_sf"/>
</dbReference>
<dbReference type="PANTHER" id="PTHR22835:SF658">
    <property type="entry name" value="GLYCOSIDE HYDROLASE FAMILY 19 CATALYTIC DOMAIN-CONTAINING PROTEIN"/>
    <property type="match status" value="1"/>
</dbReference>
<proteinExistence type="inferred from homology"/>
<accession>D8SXA2</accession>
<evidence type="ECO:0000313" key="3">
    <source>
        <dbReference type="EMBL" id="EFJ10999.1"/>
    </source>
</evidence>
<keyword evidence="4" id="KW-1185">Reference proteome</keyword>
<protein>
    <submittedName>
        <fullName evidence="3">Uncharacterized protein</fullName>
    </submittedName>
</protein>
<feature type="chain" id="PRO_5003123120" evidence="2">
    <location>
        <begin position="19"/>
        <end position="197"/>
    </location>
</feature>
<dbReference type="KEGG" id="smo:SELMODRAFT_426724"/>
<organism evidence="4">
    <name type="scientific">Selaginella moellendorffii</name>
    <name type="common">Spikemoss</name>
    <dbReference type="NCBI Taxonomy" id="88036"/>
    <lineage>
        <taxon>Eukaryota</taxon>
        <taxon>Viridiplantae</taxon>
        <taxon>Streptophyta</taxon>
        <taxon>Embryophyta</taxon>
        <taxon>Tracheophyta</taxon>
        <taxon>Lycopodiopsida</taxon>
        <taxon>Selaginellales</taxon>
        <taxon>Selaginellaceae</taxon>
        <taxon>Selaginella</taxon>
    </lineage>
</organism>
<gene>
    <name evidence="3" type="ORF">SELMODRAFT_426724</name>
</gene>